<evidence type="ECO:0000256" key="1">
    <source>
        <dbReference type="ARBA" id="ARBA00004370"/>
    </source>
</evidence>
<accession>A0A8J6U432</accession>
<protein>
    <submittedName>
        <fullName evidence="5">BamA/TamA family outer membrane protein</fullName>
    </submittedName>
</protein>
<dbReference type="GO" id="GO:0019867">
    <property type="term" value="C:outer membrane"/>
    <property type="evidence" value="ECO:0007669"/>
    <property type="project" value="InterPro"/>
</dbReference>
<proteinExistence type="predicted"/>
<dbReference type="EMBL" id="JACVXD010000001">
    <property type="protein sequence ID" value="MBD0822539.1"/>
    <property type="molecule type" value="Genomic_DNA"/>
</dbReference>
<dbReference type="AlphaFoldDB" id="A0A8J6U432"/>
<keyword evidence="3" id="KW-0732">Signal</keyword>
<evidence type="ECO:0000256" key="3">
    <source>
        <dbReference type="SAM" id="SignalP"/>
    </source>
</evidence>
<feature type="chain" id="PRO_5035303501" evidence="3">
    <location>
        <begin position="21"/>
        <end position="359"/>
    </location>
</feature>
<keyword evidence="2" id="KW-0472">Membrane</keyword>
<feature type="domain" description="Bacterial surface antigen (D15)" evidence="4">
    <location>
        <begin position="105"/>
        <end position="359"/>
    </location>
</feature>
<name>A0A8J6U432_9FLAO</name>
<dbReference type="Pfam" id="PF01103">
    <property type="entry name" value="Omp85"/>
    <property type="match status" value="1"/>
</dbReference>
<dbReference type="Gene3D" id="2.40.160.50">
    <property type="entry name" value="membrane protein fhac: a member of the omp85/tpsb transporter family"/>
    <property type="match status" value="1"/>
</dbReference>
<organism evidence="5 6">
    <name type="scientific">Aestuariibaculum marinum</name>
    <dbReference type="NCBI Taxonomy" id="2683592"/>
    <lineage>
        <taxon>Bacteria</taxon>
        <taxon>Pseudomonadati</taxon>
        <taxon>Bacteroidota</taxon>
        <taxon>Flavobacteriia</taxon>
        <taxon>Flavobacteriales</taxon>
        <taxon>Flavobacteriaceae</taxon>
    </lineage>
</organism>
<evidence type="ECO:0000256" key="2">
    <source>
        <dbReference type="ARBA" id="ARBA00023136"/>
    </source>
</evidence>
<dbReference type="Proteomes" id="UP000621516">
    <property type="component" value="Unassembled WGS sequence"/>
</dbReference>
<sequence>MIKKLLLLSILSLSFTIVNAQSDSSNSKKMKDSTKEKKVELKIMPYLSYNRNLKVMLGIIPMANYRLNANDSISPKSMSGIAGVYTTNGSYFAAVFNRWFFNENKWRVAFFGATGNHMSQFFMEDVDVSGFYDYDTNTTMVSAAVKRKITESFYGGITYTYSFFDTVYEDDVQPASKTKTNAVELNMLYDSRNSQYYPTKGINTQIRLITYPEWFGNENSANKFISNYNTYFPMRQNNDVLAARFSGQFGLGDVPFEQQETIGGKDIRGYSEGKYRGDGLISLQGEYRYNFNRKMGLVGFAGIATIYGSTNEDFDWDAYPGFGVGYRYNVFDGMKFNIGLDAAVGKGDWGIYFRIGEAF</sequence>
<comment type="caution">
    <text evidence="5">The sequence shown here is derived from an EMBL/GenBank/DDBJ whole genome shotgun (WGS) entry which is preliminary data.</text>
</comment>
<evidence type="ECO:0000313" key="6">
    <source>
        <dbReference type="Proteomes" id="UP000621516"/>
    </source>
</evidence>
<feature type="signal peptide" evidence="3">
    <location>
        <begin position="1"/>
        <end position="20"/>
    </location>
</feature>
<comment type="subcellular location">
    <subcellularLocation>
        <location evidence="1">Membrane</location>
    </subcellularLocation>
</comment>
<keyword evidence="6" id="KW-1185">Reference proteome</keyword>
<evidence type="ECO:0000259" key="4">
    <source>
        <dbReference type="Pfam" id="PF01103"/>
    </source>
</evidence>
<reference evidence="5 6" key="1">
    <citation type="journal article" date="2018" name="J. Microbiol.">
        <title>Aestuariibaculum marinum sp. nov., a marine bacterium isolated from seawater in South Korea.</title>
        <authorList>
            <person name="Choi J."/>
            <person name="Lee D."/>
            <person name="Jang J.H."/>
            <person name="Cha S."/>
            <person name="Seo T."/>
        </authorList>
    </citation>
    <scope>NUCLEOTIDE SEQUENCE [LARGE SCALE GENOMIC DNA]</scope>
    <source>
        <strain evidence="5 6">IP7</strain>
    </source>
</reference>
<dbReference type="InterPro" id="IPR000184">
    <property type="entry name" value="Bac_surfAg_D15"/>
</dbReference>
<gene>
    <name evidence="5" type="ORF">ICJ85_00760</name>
</gene>
<evidence type="ECO:0000313" key="5">
    <source>
        <dbReference type="EMBL" id="MBD0822539.1"/>
    </source>
</evidence>